<dbReference type="GO" id="GO:0005737">
    <property type="term" value="C:cytoplasm"/>
    <property type="evidence" value="ECO:0007669"/>
    <property type="project" value="TreeGrafter"/>
</dbReference>
<dbReference type="AlphaFoldDB" id="A0A8T1X1T3"/>
<accession>A0A8T1X1T3</accession>
<comment type="caution">
    <text evidence="3">The sequence shown here is derived from an EMBL/GenBank/DDBJ whole genome shotgun (WGS) entry which is preliminary data.</text>
</comment>
<keyword evidence="2" id="KW-0677">Repeat</keyword>
<name>A0A8T1X1T3_9STRA</name>
<dbReference type="PROSITE" id="PS51450">
    <property type="entry name" value="LRR"/>
    <property type="match status" value="4"/>
</dbReference>
<protein>
    <recommendedName>
        <fullName evidence="5">Dynein assembly factor 1, axonemal homolog</fullName>
    </recommendedName>
</protein>
<dbReference type="SMART" id="SM00365">
    <property type="entry name" value="LRR_SD22"/>
    <property type="match status" value="4"/>
</dbReference>
<proteinExistence type="predicted"/>
<dbReference type="InterPro" id="IPR001611">
    <property type="entry name" value="Leu-rich_rpt"/>
</dbReference>
<evidence type="ECO:0000256" key="2">
    <source>
        <dbReference type="ARBA" id="ARBA00022737"/>
    </source>
</evidence>
<dbReference type="Pfam" id="PF12799">
    <property type="entry name" value="LRR_4"/>
    <property type="match status" value="1"/>
</dbReference>
<dbReference type="EMBL" id="JAGDFL010000094">
    <property type="protein sequence ID" value="KAG7397973.1"/>
    <property type="molecule type" value="Genomic_DNA"/>
</dbReference>
<gene>
    <name evidence="3" type="ORF">PHYBOEH_011902</name>
</gene>
<keyword evidence="1" id="KW-0433">Leucine-rich repeat</keyword>
<dbReference type="OrthoDB" id="6334211at2759"/>
<dbReference type="InterPro" id="IPR025875">
    <property type="entry name" value="Leu-rich_rpt_4"/>
</dbReference>
<dbReference type="InterPro" id="IPR003591">
    <property type="entry name" value="Leu-rich_rpt_typical-subtyp"/>
</dbReference>
<sequence length="399" mass="44791">MTPSEELRGVVDADHDVQPQEKDIAVENESAERALIALTRKLVSKRLGVLGRSPFTQAHIYTTATLTDLRLSDIDVIREFPHIQHLVCNQNELQTLAPLKHIPLLLTLDAEENHLTEVLDFQVPKCTPDNAWVDGARWIGSLLRKATLNKNRIISMPTHELSTTHPFLQELYLAHNAIEEISGVSQLRFLRVLDLSHNRLVSIRGLAPDHDSPRGLQALETLLLNHNELAVVDACVAHLLRLVHVDLAHNQLKKVSSLGECVQLQRLELAHNLVADINELNCLATLRYLGQLSLRGCPLVDAQVSLVFYRARVLRRLMQLQKLDDEIVTSKEKVKALVMHGSDLDARRQVAAKYLPGQEFTNYLPPLDFEDDEQLQLPLQIPLDDDDGVAPDHTFATSG</sequence>
<evidence type="ECO:0008006" key="5">
    <source>
        <dbReference type="Google" id="ProtNLM"/>
    </source>
</evidence>
<evidence type="ECO:0000256" key="1">
    <source>
        <dbReference type="ARBA" id="ARBA00022614"/>
    </source>
</evidence>
<organism evidence="3 4">
    <name type="scientific">Phytophthora boehmeriae</name>
    <dbReference type="NCBI Taxonomy" id="109152"/>
    <lineage>
        <taxon>Eukaryota</taxon>
        <taxon>Sar</taxon>
        <taxon>Stramenopiles</taxon>
        <taxon>Oomycota</taxon>
        <taxon>Peronosporomycetes</taxon>
        <taxon>Peronosporales</taxon>
        <taxon>Peronosporaceae</taxon>
        <taxon>Phytophthora</taxon>
    </lineage>
</organism>
<dbReference type="PANTHER" id="PTHR15454:SF56">
    <property type="entry name" value="PROTEIN PHOSPHATASE 1 REGULATORY SUBUNIT 7-RELATED"/>
    <property type="match status" value="1"/>
</dbReference>
<evidence type="ECO:0000313" key="4">
    <source>
        <dbReference type="Proteomes" id="UP000693981"/>
    </source>
</evidence>
<dbReference type="PANTHER" id="PTHR15454">
    <property type="entry name" value="NISCHARIN RELATED"/>
    <property type="match status" value="1"/>
</dbReference>
<dbReference type="SMART" id="SM00369">
    <property type="entry name" value="LRR_TYP"/>
    <property type="match status" value="3"/>
</dbReference>
<reference evidence="3" key="1">
    <citation type="submission" date="2021-02" db="EMBL/GenBank/DDBJ databases">
        <authorList>
            <person name="Palmer J.M."/>
        </authorList>
    </citation>
    <scope>NUCLEOTIDE SEQUENCE</scope>
    <source>
        <strain evidence="3">SCRP23</strain>
    </source>
</reference>
<dbReference type="Proteomes" id="UP000693981">
    <property type="component" value="Unassembled WGS sequence"/>
</dbReference>
<evidence type="ECO:0000313" key="3">
    <source>
        <dbReference type="EMBL" id="KAG7397973.1"/>
    </source>
</evidence>
<keyword evidence="4" id="KW-1185">Reference proteome</keyword>